<keyword evidence="2" id="KW-1185">Reference proteome</keyword>
<dbReference type="Proteomes" id="UP001501598">
    <property type="component" value="Unassembled WGS sequence"/>
</dbReference>
<dbReference type="Gene3D" id="3.40.50.12780">
    <property type="entry name" value="N-terminal domain of ligase-like"/>
    <property type="match status" value="1"/>
</dbReference>
<evidence type="ECO:0000313" key="2">
    <source>
        <dbReference type="Proteomes" id="UP001501598"/>
    </source>
</evidence>
<protein>
    <recommendedName>
        <fullName evidence="3">AMP-binding enzyme</fullName>
    </recommendedName>
</protein>
<proteinExistence type="predicted"/>
<dbReference type="EMBL" id="BAABGT010000032">
    <property type="protein sequence ID" value="GAA4546391.1"/>
    <property type="molecule type" value="Genomic_DNA"/>
</dbReference>
<comment type="caution">
    <text evidence="1">The sequence shown here is derived from an EMBL/GenBank/DDBJ whole genome shotgun (WGS) entry which is preliminary data.</text>
</comment>
<evidence type="ECO:0000313" key="1">
    <source>
        <dbReference type="EMBL" id="GAA4546391.1"/>
    </source>
</evidence>
<sequence>MPATELRVWSEADLAQLLVDCATAHPDRELVLFEGRRVTYGEFERWTRAAAQDPVRRGVPPGDRVCTEVGTCRIPPREFHVLVGLLVDGALPAAWDASSPPPSRSAGIPELAEGRASTRRLLSVVDTICRTSDDLAVPPEFAIGALVTLVNGMARPAAALETA</sequence>
<dbReference type="SUPFAM" id="SSF56801">
    <property type="entry name" value="Acetyl-CoA synthetase-like"/>
    <property type="match status" value="1"/>
</dbReference>
<accession>A0ABP8RTQ0</accession>
<gene>
    <name evidence="1" type="ORF">GCM10023175_28510</name>
</gene>
<evidence type="ECO:0008006" key="3">
    <source>
        <dbReference type="Google" id="ProtNLM"/>
    </source>
</evidence>
<reference evidence="2" key="1">
    <citation type="journal article" date="2019" name="Int. J. Syst. Evol. Microbiol.">
        <title>The Global Catalogue of Microorganisms (GCM) 10K type strain sequencing project: providing services to taxonomists for standard genome sequencing and annotation.</title>
        <authorList>
            <consortium name="The Broad Institute Genomics Platform"/>
            <consortium name="The Broad Institute Genome Sequencing Center for Infectious Disease"/>
            <person name="Wu L."/>
            <person name="Ma J."/>
        </authorList>
    </citation>
    <scope>NUCLEOTIDE SEQUENCE [LARGE SCALE GENOMIC DNA]</scope>
    <source>
        <strain evidence="2">JCM 17906</strain>
    </source>
</reference>
<dbReference type="InterPro" id="IPR042099">
    <property type="entry name" value="ANL_N_sf"/>
</dbReference>
<organism evidence="1 2">
    <name type="scientific">Pseudonocardia xishanensis</name>
    <dbReference type="NCBI Taxonomy" id="630995"/>
    <lineage>
        <taxon>Bacteria</taxon>
        <taxon>Bacillati</taxon>
        <taxon>Actinomycetota</taxon>
        <taxon>Actinomycetes</taxon>
        <taxon>Pseudonocardiales</taxon>
        <taxon>Pseudonocardiaceae</taxon>
        <taxon>Pseudonocardia</taxon>
    </lineage>
</organism>
<name>A0ABP8RTQ0_9PSEU</name>